<evidence type="ECO:0000256" key="1">
    <source>
        <dbReference type="SAM" id="MobiDB-lite"/>
    </source>
</evidence>
<dbReference type="InterPro" id="IPR025682">
    <property type="entry name" value="CpXC_dom"/>
</dbReference>
<gene>
    <name evidence="3" type="ORF">HMPREF3192_00557</name>
</gene>
<feature type="region of interest" description="Disordered" evidence="1">
    <location>
        <begin position="1"/>
        <end position="46"/>
    </location>
</feature>
<feature type="compositionally biased region" description="Basic residues" evidence="1">
    <location>
        <begin position="1"/>
        <end position="10"/>
    </location>
</feature>
<comment type="caution">
    <text evidence="3">The sequence shown here is derived from an EMBL/GenBank/DDBJ whole genome shotgun (WGS) entry which is preliminary data.</text>
</comment>
<keyword evidence="4" id="KW-1185">Reference proteome</keyword>
<dbReference type="Proteomes" id="UP000070675">
    <property type="component" value="Unassembled WGS sequence"/>
</dbReference>
<reference evidence="4" key="1">
    <citation type="submission" date="2016-01" db="EMBL/GenBank/DDBJ databases">
        <authorList>
            <person name="Mitreva M."/>
            <person name="Pepin K.H."/>
            <person name="Mihindukulasuriya K.A."/>
            <person name="Fulton R."/>
            <person name="Fronick C."/>
            <person name="O'Laughlin M."/>
            <person name="Miner T."/>
            <person name="Herter B."/>
            <person name="Rosa B.A."/>
            <person name="Cordes M."/>
            <person name="Tomlinson C."/>
            <person name="Wollam A."/>
            <person name="Palsikar V.B."/>
            <person name="Mardis E.R."/>
            <person name="Wilson R.K."/>
        </authorList>
    </citation>
    <scope>NUCLEOTIDE SEQUENCE [LARGE SCALE GENOMIC DNA]</scope>
    <source>
        <strain evidence="4">DNF00019</strain>
    </source>
</reference>
<dbReference type="PATRIC" id="fig|1393034.3.peg.539"/>
<dbReference type="Pfam" id="PF14353">
    <property type="entry name" value="CpXC"/>
    <property type="match status" value="1"/>
</dbReference>
<accession>A0A133XW76</accession>
<dbReference type="AlphaFoldDB" id="A0A133XW76"/>
<sequence length="500" mass="56623">MLKTNIARKQRPTEASPMNEKTSQSAKNFEKNGKPKQNNAAKPITAPDDLEAITAKPYIPPEHQHYGLLPGARKNKTEVYAWPEELVEADAHISEHYPIVLDSRETYIMPRRDESYMQYFARLREFQHQYASEDPDLSQEIAIAAEFMKLVNRKEYWSIVKFVGKQAVGFKGLTPGRCYYWPCSPEHPEYEGVIDDDEFTSYLYPCDPDYWEIVSDPTHMAERALAGDADTVDTWEPAASDARYAEFFEWAHFMDISTKTKGSYYMMLQPYPWAASESEQDTLICSACGSSSDFSYWSVVNAQENPEFTRALLDESFFIKTCAACGASIRTLHPCLYLSPNQRWCIYFVTNDQMKAAVRKMFMNLNADDDREGPGGSTRRIVTTPDEFIDKVAVCEAALDDRIIELVKLGIAGSAMNAGHLPDGIDDDKYYICFCGEHDGALQFEIQRSATPDGPMHCEIDKGAYGFFADLLSRSPMADAQSFLVGRRWARSASDVLPEE</sequence>
<proteinExistence type="predicted"/>
<protein>
    <recommendedName>
        <fullName evidence="2">CpXC domain-containing protein</fullName>
    </recommendedName>
</protein>
<dbReference type="EMBL" id="LSCR01000006">
    <property type="protein sequence ID" value="KXB35192.1"/>
    <property type="molecule type" value="Genomic_DNA"/>
</dbReference>
<evidence type="ECO:0000313" key="3">
    <source>
        <dbReference type="EMBL" id="KXB35192.1"/>
    </source>
</evidence>
<evidence type="ECO:0000313" key="4">
    <source>
        <dbReference type="Proteomes" id="UP000070675"/>
    </source>
</evidence>
<organism evidence="3 4">
    <name type="scientific">Atopobium deltae</name>
    <dbReference type="NCBI Taxonomy" id="1393034"/>
    <lineage>
        <taxon>Bacteria</taxon>
        <taxon>Bacillati</taxon>
        <taxon>Actinomycetota</taxon>
        <taxon>Coriobacteriia</taxon>
        <taxon>Coriobacteriales</taxon>
        <taxon>Atopobiaceae</taxon>
        <taxon>Atopobium</taxon>
    </lineage>
</organism>
<dbReference type="OrthoDB" id="3196622at2"/>
<evidence type="ECO:0000259" key="2">
    <source>
        <dbReference type="Pfam" id="PF14353"/>
    </source>
</evidence>
<feature type="domain" description="CpXC" evidence="2">
    <location>
        <begin position="285"/>
        <end position="408"/>
    </location>
</feature>
<name>A0A133XW76_9ACTN</name>
<dbReference type="STRING" id="1393034.HMPREF3192_00557"/>